<proteinExistence type="predicted"/>
<protein>
    <submittedName>
        <fullName evidence="4">TetR/AcrR family transcriptional regulator</fullName>
    </submittedName>
</protein>
<dbReference type="PROSITE" id="PS50977">
    <property type="entry name" value="HTH_TETR_2"/>
    <property type="match status" value="1"/>
</dbReference>
<dbReference type="AlphaFoldDB" id="A0AA41UAH0"/>
<feature type="DNA-binding region" description="H-T-H motif" evidence="2">
    <location>
        <begin position="29"/>
        <end position="48"/>
    </location>
</feature>
<dbReference type="Gene3D" id="1.10.357.10">
    <property type="entry name" value="Tetracycline Repressor, domain 2"/>
    <property type="match status" value="1"/>
</dbReference>
<organism evidence="4 5">
    <name type="scientific">Paradevosia shaoguanensis</name>
    <dbReference type="NCBI Taxonomy" id="1335043"/>
    <lineage>
        <taxon>Bacteria</taxon>
        <taxon>Pseudomonadati</taxon>
        <taxon>Pseudomonadota</taxon>
        <taxon>Alphaproteobacteria</taxon>
        <taxon>Hyphomicrobiales</taxon>
        <taxon>Devosiaceae</taxon>
        <taxon>Paradevosia</taxon>
    </lineage>
</organism>
<evidence type="ECO:0000256" key="2">
    <source>
        <dbReference type="PROSITE-ProRule" id="PRU00335"/>
    </source>
</evidence>
<dbReference type="PANTHER" id="PTHR30055:SF239">
    <property type="entry name" value="TRANSCRIPTIONAL REGULATORY PROTEIN"/>
    <property type="match status" value="1"/>
</dbReference>
<dbReference type="InterPro" id="IPR001647">
    <property type="entry name" value="HTH_TetR"/>
</dbReference>
<name>A0AA41UAH0_9HYPH</name>
<dbReference type="SUPFAM" id="SSF46689">
    <property type="entry name" value="Homeodomain-like"/>
    <property type="match status" value="1"/>
</dbReference>
<dbReference type="GO" id="GO:0000976">
    <property type="term" value="F:transcription cis-regulatory region binding"/>
    <property type="evidence" value="ECO:0007669"/>
    <property type="project" value="TreeGrafter"/>
</dbReference>
<dbReference type="InterPro" id="IPR036271">
    <property type="entry name" value="Tet_transcr_reg_TetR-rel_C_sf"/>
</dbReference>
<reference evidence="4" key="1">
    <citation type="submission" date="2022-03" db="EMBL/GenBank/DDBJ databases">
        <title>The complete genome sequence of a Methyloterrigena soli.</title>
        <authorList>
            <person name="Zi Z."/>
        </authorList>
    </citation>
    <scope>NUCLEOTIDE SEQUENCE</scope>
    <source>
        <strain evidence="4">M48</strain>
    </source>
</reference>
<evidence type="ECO:0000313" key="4">
    <source>
        <dbReference type="EMBL" id="MCI0126355.1"/>
    </source>
</evidence>
<dbReference type="EMBL" id="JALAZD010000001">
    <property type="protein sequence ID" value="MCI0126355.1"/>
    <property type="molecule type" value="Genomic_DNA"/>
</dbReference>
<dbReference type="InterPro" id="IPR009057">
    <property type="entry name" value="Homeodomain-like_sf"/>
</dbReference>
<keyword evidence="1 2" id="KW-0238">DNA-binding</keyword>
<dbReference type="InterPro" id="IPR050109">
    <property type="entry name" value="HTH-type_TetR-like_transc_reg"/>
</dbReference>
<dbReference type="SUPFAM" id="SSF48498">
    <property type="entry name" value="Tetracyclin repressor-like, C-terminal domain"/>
    <property type="match status" value="1"/>
</dbReference>
<dbReference type="RefSeq" id="WP_281735258.1">
    <property type="nucleotide sequence ID" value="NZ_JAKETQ010000001.1"/>
</dbReference>
<evidence type="ECO:0000313" key="5">
    <source>
        <dbReference type="Proteomes" id="UP001156140"/>
    </source>
</evidence>
<evidence type="ECO:0000259" key="3">
    <source>
        <dbReference type="PROSITE" id="PS50977"/>
    </source>
</evidence>
<dbReference type="Pfam" id="PF00440">
    <property type="entry name" value="TetR_N"/>
    <property type="match status" value="1"/>
</dbReference>
<feature type="domain" description="HTH tetR-type" evidence="3">
    <location>
        <begin position="6"/>
        <end position="66"/>
    </location>
</feature>
<dbReference type="PANTHER" id="PTHR30055">
    <property type="entry name" value="HTH-TYPE TRANSCRIPTIONAL REGULATOR RUTR"/>
    <property type="match status" value="1"/>
</dbReference>
<dbReference type="GO" id="GO:0003700">
    <property type="term" value="F:DNA-binding transcription factor activity"/>
    <property type="evidence" value="ECO:0007669"/>
    <property type="project" value="TreeGrafter"/>
</dbReference>
<sequence>MTEKANLTPRDWVIAGLAALGEGGLDAVRVERLAKQLGTTKGSFYWHFADRPALLEAMLHLWEREGTAEPVAKAIAIADPAERLRQITKGALSVTGRGSSVGRAETALRAWAAQNSEVGQRFARIESERIAALSGALAALGYEAAEAGRLAKALYLTLIGLYSVRPYAPELAEDQALLDLVERVIAGAPGR</sequence>
<keyword evidence="5" id="KW-1185">Reference proteome</keyword>
<gene>
    <name evidence="4" type="ORF">ML536_05895</name>
</gene>
<evidence type="ECO:0000256" key="1">
    <source>
        <dbReference type="ARBA" id="ARBA00023125"/>
    </source>
</evidence>
<dbReference type="Proteomes" id="UP001156140">
    <property type="component" value="Unassembled WGS sequence"/>
</dbReference>
<accession>A0AA41UAH0</accession>
<comment type="caution">
    <text evidence="4">The sequence shown here is derived from an EMBL/GenBank/DDBJ whole genome shotgun (WGS) entry which is preliminary data.</text>
</comment>